<keyword evidence="1" id="KW-0819">tRNA processing</keyword>
<comment type="caution">
    <text evidence="3">The sequence shown here is derived from an EMBL/GenBank/DDBJ whole genome shotgun (WGS) entry which is preliminary data.</text>
</comment>
<dbReference type="Pfam" id="PF08241">
    <property type="entry name" value="Methyltransf_11"/>
    <property type="match status" value="1"/>
</dbReference>
<organism evidence="3 4">
    <name type="scientific">Halioxenophilus aromaticivorans</name>
    <dbReference type="NCBI Taxonomy" id="1306992"/>
    <lineage>
        <taxon>Bacteria</taxon>
        <taxon>Pseudomonadati</taxon>
        <taxon>Pseudomonadota</taxon>
        <taxon>Gammaproteobacteria</taxon>
        <taxon>Alteromonadales</taxon>
        <taxon>Alteromonadaceae</taxon>
        <taxon>Halioxenophilus</taxon>
    </lineage>
</organism>
<dbReference type="SUPFAM" id="SSF53335">
    <property type="entry name" value="S-adenosyl-L-methionine-dependent methyltransferases"/>
    <property type="match status" value="1"/>
</dbReference>
<evidence type="ECO:0000313" key="4">
    <source>
        <dbReference type="Proteomes" id="UP001409585"/>
    </source>
</evidence>
<dbReference type="PANTHER" id="PTHR43861">
    <property type="entry name" value="TRANS-ACONITATE 2-METHYLTRANSFERASE-RELATED"/>
    <property type="match status" value="1"/>
</dbReference>
<feature type="binding site" evidence="1">
    <location>
        <position position="123"/>
    </location>
    <ligand>
        <name>S-adenosyl-L-methionine</name>
        <dbReference type="ChEBI" id="CHEBI:59789"/>
    </ligand>
</feature>
<name>A0AAV3TWF5_9ALTE</name>
<comment type="similarity">
    <text evidence="1">Belongs to the class I-like SAM-binding methyltransferase superfamily. CmoM family.</text>
</comment>
<dbReference type="CDD" id="cd02440">
    <property type="entry name" value="AdoMet_MTases"/>
    <property type="match status" value="1"/>
</dbReference>
<dbReference type="InterPro" id="IPR013216">
    <property type="entry name" value="Methyltransf_11"/>
</dbReference>
<protein>
    <recommendedName>
        <fullName evidence="1">tRNA 5-carboxymethoxyuridine methyltransferase</fullName>
        <ecNumber evidence="1">2.1.1.-</ecNumber>
    </recommendedName>
    <alternativeName>
        <fullName evidence="1">cmo5U methyltransferase</fullName>
    </alternativeName>
</protein>
<gene>
    <name evidence="1 3" type="primary">cmoM</name>
    <name evidence="3" type="ORF">GCM10025791_00980</name>
</gene>
<reference evidence="4" key="1">
    <citation type="journal article" date="2019" name="Int. J. Syst. Evol. Microbiol.">
        <title>The Global Catalogue of Microorganisms (GCM) 10K type strain sequencing project: providing services to taxonomists for standard genome sequencing and annotation.</title>
        <authorList>
            <consortium name="The Broad Institute Genomics Platform"/>
            <consortium name="The Broad Institute Genome Sequencing Center for Infectious Disease"/>
            <person name="Wu L."/>
            <person name="Ma J."/>
        </authorList>
    </citation>
    <scope>NUCLEOTIDE SEQUENCE [LARGE SCALE GENOMIC DNA]</scope>
    <source>
        <strain evidence="4">JCM 19134</strain>
    </source>
</reference>
<accession>A0AAV3TWF5</accession>
<dbReference type="GO" id="GO:0008757">
    <property type="term" value="F:S-adenosylmethionine-dependent methyltransferase activity"/>
    <property type="evidence" value="ECO:0007669"/>
    <property type="project" value="InterPro"/>
</dbReference>
<evidence type="ECO:0000313" key="3">
    <source>
        <dbReference type="EMBL" id="GAA4929126.1"/>
    </source>
</evidence>
<evidence type="ECO:0000259" key="2">
    <source>
        <dbReference type="Pfam" id="PF08241"/>
    </source>
</evidence>
<dbReference type="EMBL" id="BAABLX010000001">
    <property type="protein sequence ID" value="GAA4929126.1"/>
    <property type="molecule type" value="Genomic_DNA"/>
</dbReference>
<comment type="function">
    <text evidence="1">Catalyzes the methylation of 5-carboxymethoxyuridine (cmo5U) to form 5-methoxycarbonylmethoxyuridine (mcmo5U) at position 34 in tRNAs.</text>
</comment>
<dbReference type="EC" id="2.1.1.-" evidence="1"/>
<dbReference type="Proteomes" id="UP001409585">
    <property type="component" value="Unassembled WGS sequence"/>
</dbReference>
<keyword evidence="1" id="KW-0949">S-adenosyl-L-methionine</keyword>
<dbReference type="Gene3D" id="3.40.50.150">
    <property type="entry name" value="Vaccinia Virus protein VP39"/>
    <property type="match status" value="1"/>
</dbReference>
<keyword evidence="1 3" id="KW-0489">Methyltransferase</keyword>
<comment type="catalytic activity">
    <reaction evidence="1">
        <text>5-carboxymethoxyuridine(34) in tRNA + S-adenosyl-L-methionine = 5-methoxycarbonylmethoxyuridine(34) in tRNA + S-adenosyl-L-homocysteine</text>
        <dbReference type="Rhea" id="RHEA:54080"/>
        <dbReference type="Rhea" id="RHEA-COMP:13383"/>
        <dbReference type="Rhea" id="RHEA-COMP:13781"/>
        <dbReference type="ChEBI" id="CHEBI:57856"/>
        <dbReference type="ChEBI" id="CHEBI:59789"/>
        <dbReference type="ChEBI" id="CHEBI:136879"/>
        <dbReference type="ChEBI" id="CHEBI:138053"/>
    </reaction>
</comment>
<proteinExistence type="inferred from homology"/>
<sequence>MAGDRNFDDLAYRFASNVYQTLKGRIRLDVIQRDLEQRCPQLQQPGGVILDAGCGRAPFAGPLLSLGHKVTLVDVSVEMLKLALAEVEPTALAEQKLAWFHGTIVQYQRQAWSGQSFDVILCHAVLEWVEDPQALLHSIHTMLKPGGVLSLLFYNLDGLIFKNLLRTNFKKVNQGQYRGGRRSLTPTYPRKIDDVKTWCQALNLEPVCHSGIRVFHDFVLNEEDRNRQPEELKALELQFSSQSPYRELGRYQHMLWQKPK</sequence>
<feature type="binding site" evidence="1">
    <location>
        <position position="74"/>
    </location>
    <ligand>
        <name>S-adenosyl-L-methionine</name>
        <dbReference type="ChEBI" id="CHEBI:59789"/>
    </ligand>
</feature>
<dbReference type="HAMAP" id="MF_02057">
    <property type="entry name" value="tRNA_methyltr_CmoM"/>
    <property type="match status" value="1"/>
</dbReference>
<keyword evidence="1" id="KW-0808">Transferase</keyword>
<dbReference type="GO" id="GO:0097697">
    <property type="term" value="F:tRNA (5-carboxymethoxyuridine(34)-5-O)-methyltransferase activity"/>
    <property type="evidence" value="ECO:0007669"/>
    <property type="project" value="UniProtKB-UniRule"/>
</dbReference>
<keyword evidence="4" id="KW-1185">Reference proteome</keyword>
<dbReference type="GO" id="GO:0006400">
    <property type="term" value="P:tRNA modification"/>
    <property type="evidence" value="ECO:0007669"/>
    <property type="project" value="UniProtKB-UniRule"/>
</dbReference>
<dbReference type="InterPro" id="IPR029063">
    <property type="entry name" value="SAM-dependent_MTases_sf"/>
</dbReference>
<evidence type="ECO:0000256" key="1">
    <source>
        <dbReference type="HAMAP-Rule" id="MF_02057"/>
    </source>
</evidence>
<dbReference type="AlphaFoldDB" id="A0AAV3TWF5"/>
<comment type="caution">
    <text evidence="1">Lacks conserved residue(s) required for the propagation of feature annotation.</text>
</comment>
<dbReference type="RefSeq" id="WP_345415364.1">
    <property type="nucleotide sequence ID" value="NZ_AP031496.1"/>
</dbReference>
<feature type="binding site" evidence="1">
    <location>
        <position position="27"/>
    </location>
    <ligand>
        <name>S-adenosyl-L-methionine</name>
        <dbReference type="ChEBI" id="CHEBI:59789"/>
    </ligand>
</feature>
<dbReference type="GO" id="GO:0032259">
    <property type="term" value="P:methylation"/>
    <property type="evidence" value="ECO:0007669"/>
    <property type="project" value="UniProtKB-KW"/>
</dbReference>
<feature type="domain" description="Methyltransferase type 11" evidence="2">
    <location>
        <begin position="50"/>
        <end position="150"/>
    </location>
</feature>
<dbReference type="InterPro" id="IPR033664">
    <property type="entry name" value="Cmo5U_methylTrfase"/>
</dbReference>